<reference evidence="1 2" key="1">
    <citation type="submission" date="2014-03" db="EMBL/GenBank/DDBJ databases">
        <title>Draft Genome Sequence of Actibacterium mucosum KCTC 23349, a Marine Alphaproteobacterium with Complex Ionic Requirements Isolated from Mediterranean Seawater at Malvarrosa Beach, Valencia, Spain.</title>
        <authorList>
            <person name="Arahal D.R."/>
            <person name="Shao Z."/>
            <person name="Lai Q."/>
            <person name="Pujalte M.J."/>
        </authorList>
    </citation>
    <scope>NUCLEOTIDE SEQUENCE [LARGE SCALE GENOMIC DNA]</scope>
    <source>
        <strain evidence="1 2">KCTC 23349</strain>
    </source>
</reference>
<comment type="caution">
    <text evidence="1">The sequence shown here is derived from an EMBL/GenBank/DDBJ whole genome shotgun (WGS) entry which is preliminary data.</text>
</comment>
<dbReference type="Proteomes" id="UP000026249">
    <property type="component" value="Unassembled WGS sequence"/>
</dbReference>
<sequence>MTGRNHRSALRKRRAVPLHRFDQLPPELRRWLQDAALPWSVAQAERIWSKALRETGGNRAQALARLDRAQASAMARDARAIWGDGYPAPH</sequence>
<dbReference type="STRING" id="1454373.ACMU_06795"/>
<dbReference type="Pfam" id="PF20135">
    <property type="entry name" value="DUF6525"/>
    <property type="match status" value="1"/>
</dbReference>
<dbReference type="OrthoDB" id="7658988at2"/>
<protein>
    <submittedName>
        <fullName evidence="1">Uncharacterized protein</fullName>
    </submittedName>
</protein>
<dbReference type="EMBL" id="JFKE01000002">
    <property type="protein sequence ID" value="KAJ56645.1"/>
    <property type="molecule type" value="Genomic_DNA"/>
</dbReference>
<name>A0A037ZJM9_9RHOB</name>
<proteinExistence type="predicted"/>
<organism evidence="1 2">
    <name type="scientific">Actibacterium mucosum KCTC 23349</name>
    <dbReference type="NCBI Taxonomy" id="1454373"/>
    <lineage>
        <taxon>Bacteria</taxon>
        <taxon>Pseudomonadati</taxon>
        <taxon>Pseudomonadota</taxon>
        <taxon>Alphaproteobacteria</taxon>
        <taxon>Rhodobacterales</taxon>
        <taxon>Roseobacteraceae</taxon>
        <taxon>Actibacterium</taxon>
    </lineage>
</organism>
<accession>A0A037ZJM9</accession>
<keyword evidence="2" id="KW-1185">Reference proteome</keyword>
<evidence type="ECO:0000313" key="2">
    <source>
        <dbReference type="Proteomes" id="UP000026249"/>
    </source>
</evidence>
<dbReference type="InterPro" id="IPR045386">
    <property type="entry name" value="DUF6525"/>
</dbReference>
<gene>
    <name evidence="1" type="ORF">ACMU_06795</name>
</gene>
<dbReference type="AlphaFoldDB" id="A0A037ZJM9"/>
<evidence type="ECO:0000313" key="1">
    <source>
        <dbReference type="EMBL" id="KAJ56645.1"/>
    </source>
</evidence>
<dbReference type="RefSeq" id="WP_035256860.1">
    <property type="nucleotide sequence ID" value="NZ_JFKE01000002.1"/>
</dbReference>